<name>A0A4R6WUS7_9SPHI</name>
<dbReference type="InterPro" id="IPR038765">
    <property type="entry name" value="Papain-like_cys_pep_sf"/>
</dbReference>
<dbReference type="PROSITE" id="PS51935">
    <property type="entry name" value="NLPC_P60"/>
    <property type="match status" value="1"/>
</dbReference>
<keyword evidence="8" id="KW-0449">Lipoprotein</keyword>
<evidence type="ECO:0000256" key="1">
    <source>
        <dbReference type="ARBA" id="ARBA00007074"/>
    </source>
</evidence>
<sequence>MTLTKHLSILLLLVPFVFASCGAKKKTLYGNNHKPTVGGSHSAGKKNKSNLTAYYAELLGTDSKSLNADLYSFIDDWMGSPHRMGGLTRSGIDCSAFVGMVYNEVYRKDLPRTSRDMAERIKRKYDDQLKEGDLVFFSFGGRDIDHVGVYLQNGKFVHVSTKQGVVISNLKDVWYYKYLKRCGTPTI</sequence>
<dbReference type="Proteomes" id="UP000295292">
    <property type="component" value="Unassembled WGS sequence"/>
</dbReference>
<dbReference type="GO" id="GO:0008234">
    <property type="term" value="F:cysteine-type peptidase activity"/>
    <property type="evidence" value="ECO:0007669"/>
    <property type="project" value="UniProtKB-KW"/>
</dbReference>
<feature type="domain" description="NlpC/P60" evidence="7">
    <location>
        <begin position="64"/>
        <end position="185"/>
    </location>
</feature>
<keyword evidence="2" id="KW-0645">Protease</keyword>
<evidence type="ECO:0000256" key="4">
    <source>
        <dbReference type="ARBA" id="ARBA00022801"/>
    </source>
</evidence>
<dbReference type="GO" id="GO:0006508">
    <property type="term" value="P:proteolysis"/>
    <property type="evidence" value="ECO:0007669"/>
    <property type="project" value="UniProtKB-KW"/>
</dbReference>
<evidence type="ECO:0000313" key="8">
    <source>
        <dbReference type="EMBL" id="TDQ82822.1"/>
    </source>
</evidence>
<feature type="signal peptide" evidence="6">
    <location>
        <begin position="1"/>
        <end position="19"/>
    </location>
</feature>
<dbReference type="OrthoDB" id="9807055at2"/>
<gene>
    <name evidence="8" type="ORF">CLV99_0043</name>
</gene>
<reference evidence="8 9" key="1">
    <citation type="submission" date="2019-03" db="EMBL/GenBank/DDBJ databases">
        <title>Genomic Encyclopedia of Archaeal and Bacterial Type Strains, Phase II (KMG-II): from individual species to whole genera.</title>
        <authorList>
            <person name="Goeker M."/>
        </authorList>
    </citation>
    <scope>NUCLEOTIDE SEQUENCE [LARGE SCALE GENOMIC DNA]</scope>
    <source>
        <strain evidence="8 9">DSM 28353</strain>
    </source>
</reference>
<evidence type="ECO:0000313" key="9">
    <source>
        <dbReference type="Proteomes" id="UP000295292"/>
    </source>
</evidence>
<dbReference type="RefSeq" id="WP_133582475.1">
    <property type="nucleotide sequence ID" value="NZ_SNYV01000001.1"/>
</dbReference>
<evidence type="ECO:0000259" key="7">
    <source>
        <dbReference type="PROSITE" id="PS51935"/>
    </source>
</evidence>
<dbReference type="InterPro" id="IPR000064">
    <property type="entry name" value="NLP_P60_dom"/>
</dbReference>
<comment type="similarity">
    <text evidence="1">Belongs to the peptidase C40 family.</text>
</comment>
<dbReference type="AlphaFoldDB" id="A0A4R6WUS7"/>
<evidence type="ECO:0000256" key="3">
    <source>
        <dbReference type="ARBA" id="ARBA00022729"/>
    </source>
</evidence>
<dbReference type="PROSITE" id="PS51257">
    <property type="entry name" value="PROKAR_LIPOPROTEIN"/>
    <property type="match status" value="1"/>
</dbReference>
<dbReference type="SUPFAM" id="SSF54001">
    <property type="entry name" value="Cysteine proteinases"/>
    <property type="match status" value="1"/>
</dbReference>
<accession>A0A4R6WUS7</accession>
<dbReference type="PANTHER" id="PTHR47360">
    <property type="entry name" value="MUREIN DD-ENDOPEPTIDASE MEPS/MUREIN LD-CARBOXYPEPTIDASE"/>
    <property type="match status" value="1"/>
</dbReference>
<dbReference type="Gene3D" id="3.90.1720.10">
    <property type="entry name" value="endopeptidase domain like (from Nostoc punctiforme)"/>
    <property type="match status" value="1"/>
</dbReference>
<dbReference type="Pfam" id="PF00877">
    <property type="entry name" value="NLPC_P60"/>
    <property type="match status" value="1"/>
</dbReference>
<protein>
    <submittedName>
        <fullName evidence="8">Lipoprotein Spr</fullName>
    </submittedName>
</protein>
<evidence type="ECO:0000256" key="5">
    <source>
        <dbReference type="ARBA" id="ARBA00022807"/>
    </source>
</evidence>
<keyword evidence="5" id="KW-0788">Thiol protease</keyword>
<keyword evidence="9" id="KW-1185">Reference proteome</keyword>
<organism evidence="8 9">
    <name type="scientific">Sphingobacterium yanglingense</name>
    <dbReference type="NCBI Taxonomy" id="1437280"/>
    <lineage>
        <taxon>Bacteria</taxon>
        <taxon>Pseudomonadati</taxon>
        <taxon>Bacteroidota</taxon>
        <taxon>Sphingobacteriia</taxon>
        <taxon>Sphingobacteriales</taxon>
        <taxon>Sphingobacteriaceae</taxon>
        <taxon>Sphingobacterium</taxon>
    </lineage>
</organism>
<evidence type="ECO:0000256" key="2">
    <source>
        <dbReference type="ARBA" id="ARBA00022670"/>
    </source>
</evidence>
<feature type="chain" id="PRO_5020443964" evidence="6">
    <location>
        <begin position="20"/>
        <end position="187"/>
    </location>
</feature>
<dbReference type="EMBL" id="SNYV01000001">
    <property type="protein sequence ID" value="TDQ82822.1"/>
    <property type="molecule type" value="Genomic_DNA"/>
</dbReference>
<comment type="caution">
    <text evidence="8">The sequence shown here is derived from an EMBL/GenBank/DDBJ whole genome shotgun (WGS) entry which is preliminary data.</text>
</comment>
<proteinExistence type="inferred from homology"/>
<dbReference type="InterPro" id="IPR052062">
    <property type="entry name" value="Murein_DD/LD_carboxypeptidase"/>
</dbReference>
<keyword evidence="4" id="KW-0378">Hydrolase</keyword>
<dbReference type="PANTHER" id="PTHR47360:SF1">
    <property type="entry name" value="ENDOPEPTIDASE NLPC-RELATED"/>
    <property type="match status" value="1"/>
</dbReference>
<keyword evidence="3 6" id="KW-0732">Signal</keyword>
<evidence type="ECO:0000256" key="6">
    <source>
        <dbReference type="SAM" id="SignalP"/>
    </source>
</evidence>